<protein>
    <submittedName>
        <fullName evidence="2">Uncharacterized protein</fullName>
    </submittedName>
</protein>
<proteinExistence type="predicted"/>
<dbReference type="Proteomes" id="UP000701702">
    <property type="component" value="Unassembled WGS sequence"/>
</dbReference>
<name>A0ABN7Z5N8_9BURK</name>
<gene>
    <name evidence="2" type="ORF">LMG23994_04639</name>
</gene>
<keyword evidence="3" id="KW-1185">Reference proteome</keyword>
<organism evidence="2 3">
    <name type="scientific">Cupriavidus pinatubonensis</name>
    <dbReference type="NCBI Taxonomy" id="248026"/>
    <lineage>
        <taxon>Bacteria</taxon>
        <taxon>Pseudomonadati</taxon>
        <taxon>Pseudomonadota</taxon>
        <taxon>Betaproteobacteria</taxon>
        <taxon>Burkholderiales</taxon>
        <taxon>Burkholderiaceae</taxon>
        <taxon>Cupriavidus</taxon>
    </lineage>
</organism>
<dbReference type="EMBL" id="CAJZAF010000029">
    <property type="protein sequence ID" value="CAG9181288.1"/>
    <property type="molecule type" value="Genomic_DNA"/>
</dbReference>
<evidence type="ECO:0000256" key="1">
    <source>
        <dbReference type="SAM" id="MobiDB-lite"/>
    </source>
</evidence>
<evidence type="ECO:0000313" key="3">
    <source>
        <dbReference type="Proteomes" id="UP000701702"/>
    </source>
</evidence>
<feature type="region of interest" description="Disordered" evidence="1">
    <location>
        <begin position="144"/>
        <end position="190"/>
    </location>
</feature>
<accession>A0ABN7Z5N8</accession>
<reference evidence="2 3" key="1">
    <citation type="submission" date="2021-08" db="EMBL/GenBank/DDBJ databases">
        <authorList>
            <person name="Peeters C."/>
        </authorList>
    </citation>
    <scope>NUCLEOTIDE SEQUENCE [LARGE SCALE GENOMIC DNA]</scope>
    <source>
        <strain evidence="2 3">LMG 23994</strain>
    </source>
</reference>
<comment type="caution">
    <text evidence="2">The sequence shown here is derived from an EMBL/GenBank/DDBJ whole genome shotgun (WGS) entry which is preliminary data.</text>
</comment>
<evidence type="ECO:0000313" key="2">
    <source>
        <dbReference type="EMBL" id="CAG9181288.1"/>
    </source>
</evidence>
<sequence length="247" mass="27381">MASRTADGIHLEVADPSRLWAKGDCTRFKKPVRLGLRQSSRAPQLPASLCHCIEARIALIVRSCFLLRCNEVGLLSRRIIIRLHDDVKKKVQKNLRAHACRSSSCAPPREDIADTIARRRPHASTHDLFDDANTRHDTRECTLSNTAEQSSRVTRDGIAKTARHGARSRATNLAATGNPHEQRLSGRRSKTAASAFRCRLGRHAIRHHAIATVAPLPVPTRNARDDSLAAMTRAMVPRIDAPDNARQ</sequence>